<feature type="region of interest" description="Disordered" evidence="1">
    <location>
        <begin position="1"/>
        <end position="109"/>
    </location>
</feature>
<accession>A0A3S0QS90</accession>
<gene>
    <name evidence="2" type="ORF">DSL92_01575</name>
</gene>
<comment type="caution">
    <text evidence="2">The sequence shown here is derived from an EMBL/GenBank/DDBJ whole genome shotgun (WGS) entry which is preliminary data.</text>
</comment>
<reference evidence="2" key="1">
    <citation type="submission" date="2018-12" db="EMBL/GenBank/DDBJ databases">
        <authorList>
            <person name="Jadhav K."/>
            <person name="Kushwaha B."/>
            <person name="Jadhav I."/>
        </authorList>
    </citation>
    <scope>NUCLEOTIDE SEQUENCE [LARGE SCALE GENOMIC DNA]</scope>
    <source>
        <strain evidence="2">SBS 10</strain>
    </source>
</reference>
<organism evidence="2">
    <name type="scientific">Billgrantia gudaonensis</name>
    <dbReference type="NCBI Taxonomy" id="376427"/>
    <lineage>
        <taxon>Bacteria</taxon>
        <taxon>Pseudomonadati</taxon>
        <taxon>Pseudomonadota</taxon>
        <taxon>Gammaproteobacteria</taxon>
        <taxon>Oceanospirillales</taxon>
        <taxon>Halomonadaceae</taxon>
        <taxon>Billgrantia</taxon>
    </lineage>
</organism>
<sequence>MTWPPPGSTTSARGTPTTPKGPRHLEDRQCSLHAQGRSPNFAQSGIATLRDKGQRGQALPHKAGLRRAPQYRQLEPGGLQVQRDPRTRRRPGGLSDLGQEQKRRCHRGSYNPTLETLYEDEEVLGQCPSSAHSTPPSPTPWRCPSAVTGDSYGRVSNAFFDTTLRAPAT</sequence>
<feature type="compositionally biased region" description="Polar residues" evidence="1">
    <location>
        <begin position="37"/>
        <end position="46"/>
    </location>
</feature>
<dbReference type="EMBL" id="RXHI01000003">
    <property type="protein sequence ID" value="RUA23127.1"/>
    <property type="molecule type" value="Genomic_DNA"/>
</dbReference>
<evidence type="ECO:0000256" key="1">
    <source>
        <dbReference type="SAM" id="MobiDB-lite"/>
    </source>
</evidence>
<proteinExistence type="predicted"/>
<name>A0A3S0QS90_9GAMM</name>
<protein>
    <submittedName>
        <fullName evidence="2">Uncharacterized protein</fullName>
    </submittedName>
</protein>
<evidence type="ECO:0000313" key="2">
    <source>
        <dbReference type="EMBL" id="RUA23127.1"/>
    </source>
</evidence>
<dbReference type="AlphaFoldDB" id="A0A3S0QS90"/>
<feature type="compositionally biased region" description="Polar residues" evidence="1">
    <location>
        <begin position="8"/>
        <end position="18"/>
    </location>
</feature>